<dbReference type="PANTHER" id="PTHR13832:SF792">
    <property type="entry name" value="GM14286P"/>
    <property type="match status" value="1"/>
</dbReference>
<reference evidence="2" key="1">
    <citation type="submission" date="2021-01" db="EMBL/GenBank/DDBJ databases">
        <authorList>
            <person name="Corre E."/>
            <person name="Pelletier E."/>
            <person name="Niang G."/>
            <person name="Scheremetjew M."/>
            <person name="Finn R."/>
            <person name="Kale V."/>
            <person name="Holt S."/>
            <person name="Cochrane G."/>
            <person name="Meng A."/>
            <person name="Brown T."/>
            <person name="Cohen L."/>
        </authorList>
    </citation>
    <scope>NUCLEOTIDE SEQUENCE</scope>
    <source>
        <strain evidence="2">CCMP2078</strain>
    </source>
</reference>
<evidence type="ECO:0000259" key="1">
    <source>
        <dbReference type="PROSITE" id="PS51746"/>
    </source>
</evidence>
<dbReference type="Gene3D" id="3.60.40.10">
    <property type="entry name" value="PPM-type phosphatase domain"/>
    <property type="match status" value="1"/>
</dbReference>
<organism evidence="2">
    <name type="scientific">Pinguiococcus pyrenoidosus</name>
    <dbReference type="NCBI Taxonomy" id="172671"/>
    <lineage>
        <taxon>Eukaryota</taxon>
        <taxon>Sar</taxon>
        <taxon>Stramenopiles</taxon>
        <taxon>Ochrophyta</taxon>
        <taxon>Pinguiophyceae</taxon>
        <taxon>Pinguiochrysidales</taxon>
        <taxon>Pinguiochrysidaceae</taxon>
        <taxon>Pinguiococcus</taxon>
    </lineage>
</organism>
<protein>
    <recommendedName>
        <fullName evidence="1">PPM-type phosphatase domain-containing protein</fullName>
    </recommendedName>
</protein>
<proteinExistence type="predicted"/>
<dbReference type="EMBL" id="HBEA01015517">
    <property type="protein sequence ID" value="CAD8262328.1"/>
    <property type="molecule type" value="Transcribed_RNA"/>
</dbReference>
<gene>
    <name evidence="2" type="ORF">PPYR1160_LOCUS11830</name>
</gene>
<name>A0A7R9UF53_9STRA</name>
<dbReference type="InterPro" id="IPR036457">
    <property type="entry name" value="PPM-type-like_dom_sf"/>
</dbReference>
<dbReference type="Pfam" id="PF00481">
    <property type="entry name" value="PP2C"/>
    <property type="match status" value="2"/>
</dbReference>
<feature type="domain" description="PPM-type phosphatase" evidence="1">
    <location>
        <begin position="1"/>
        <end position="398"/>
    </location>
</feature>
<dbReference type="SMART" id="SM00332">
    <property type="entry name" value="PP2Cc"/>
    <property type="match status" value="1"/>
</dbReference>
<accession>A0A7R9UF53</accession>
<dbReference type="CDD" id="cd00143">
    <property type="entry name" value="PP2Cc"/>
    <property type="match status" value="1"/>
</dbReference>
<dbReference type="AlphaFoldDB" id="A0A7R9UF53"/>
<evidence type="ECO:0000313" key="2">
    <source>
        <dbReference type="EMBL" id="CAD8262328.1"/>
    </source>
</evidence>
<dbReference type="PANTHER" id="PTHR13832">
    <property type="entry name" value="PROTEIN PHOSPHATASE 2C"/>
    <property type="match status" value="1"/>
</dbReference>
<dbReference type="PROSITE" id="PS51746">
    <property type="entry name" value="PPM_2"/>
    <property type="match status" value="1"/>
</dbReference>
<sequence length="407" mass="44372">MANSPIEDRGICSGTQDGQLVVGVLDGHGGWQVAEFVQENILKRLEQGLLESPATSLSQLVSSVFQALDEEIARRVRSAFLMGFGQVAKVGACTLLCFVAEHRIVVANAGDCRVVLGRKASGAHPSLLEEEPADSAAHAEAKAVGPLGKSKHAFSCAEDLRQEMKMTALEERRMPWMNALRRCGATQNEDVDTAPAVVAWDLSNDHNARVPFEQLKLLREHPLEADIIRCKRADACYVKGRLQPTRSIGDLYLKMPEFNGKPYAWVWGTQYDNTRGRHVKGGVGWGGNAPAPPPEGTAPYITAEPEIIRVDRSADDVVLVAGTDGLWDYLESQEAVDIATAALERSNSVGVAADELREEVLRRTARKHGLVLADVKQLSPGKDRRSKHDDVTVIVVDLRKAEEASCN</sequence>
<dbReference type="InterPro" id="IPR001932">
    <property type="entry name" value="PPM-type_phosphatase-like_dom"/>
</dbReference>
<dbReference type="InterPro" id="IPR015655">
    <property type="entry name" value="PP2C"/>
</dbReference>
<dbReference type="GO" id="GO:0004722">
    <property type="term" value="F:protein serine/threonine phosphatase activity"/>
    <property type="evidence" value="ECO:0007669"/>
    <property type="project" value="InterPro"/>
</dbReference>
<dbReference type="SUPFAM" id="SSF81606">
    <property type="entry name" value="PP2C-like"/>
    <property type="match status" value="1"/>
</dbReference>